<organism evidence="5 6">
    <name type="scientific">Persicobacter psychrovividus</name>
    <dbReference type="NCBI Taxonomy" id="387638"/>
    <lineage>
        <taxon>Bacteria</taxon>
        <taxon>Pseudomonadati</taxon>
        <taxon>Bacteroidota</taxon>
        <taxon>Cytophagia</taxon>
        <taxon>Cytophagales</taxon>
        <taxon>Persicobacteraceae</taxon>
        <taxon>Persicobacter</taxon>
    </lineage>
</organism>
<reference evidence="5 6" key="1">
    <citation type="submission" date="2021-12" db="EMBL/GenBank/DDBJ databases">
        <title>Genome sequencing of bacteria with rrn-lacking chromosome and rrn-plasmid.</title>
        <authorList>
            <person name="Anda M."/>
            <person name="Iwasaki W."/>
        </authorList>
    </citation>
    <scope>NUCLEOTIDE SEQUENCE [LARGE SCALE GENOMIC DNA]</scope>
    <source>
        <strain evidence="5 6">NBRC 101262</strain>
        <plasmid evidence="5 6">pPP4</plasmid>
    </source>
</reference>
<dbReference type="PROSITE" id="PS00041">
    <property type="entry name" value="HTH_ARAC_FAMILY_1"/>
    <property type="match status" value="1"/>
</dbReference>
<dbReference type="PANTHER" id="PTHR43280:SF28">
    <property type="entry name" value="HTH-TYPE TRANSCRIPTIONAL ACTIVATOR RHAS"/>
    <property type="match status" value="1"/>
</dbReference>
<protein>
    <recommendedName>
        <fullName evidence="4">HTH araC/xylS-type domain-containing protein</fullName>
    </recommendedName>
</protein>
<accession>A0ABM7VLJ8</accession>
<dbReference type="InterPro" id="IPR018062">
    <property type="entry name" value="HTH_AraC-typ_CS"/>
</dbReference>
<dbReference type="RefSeq" id="WP_338399184.1">
    <property type="nucleotide sequence ID" value="NZ_AP025296.1"/>
</dbReference>
<dbReference type="SMART" id="SM00342">
    <property type="entry name" value="HTH_ARAC"/>
    <property type="match status" value="1"/>
</dbReference>
<dbReference type="InterPro" id="IPR020449">
    <property type="entry name" value="Tscrpt_reg_AraC-type_HTH"/>
</dbReference>
<dbReference type="Pfam" id="PF06719">
    <property type="entry name" value="AraC_N"/>
    <property type="match status" value="1"/>
</dbReference>
<dbReference type="Proteomes" id="UP001354989">
    <property type="component" value="Plasmid pPP4"/>
</dbReference>
<dbReference type="InterPro" id="IPR009057">
    <property type="entry name" value="Homeodomain-like_sf"/>
</dbReference>
<gene>
    <name evidence="5" type="ORF">PEPS_41590</name>
</gene>
<dbReference type="PRINTS" id="PR00032">
    <property type="entry name" value="HTHARAC"/>
</dbReference>
<feature type="domain" description="HTH araC/xylS-type" evidence="4">
    <location>
        <begin position="213"/>
        <end position="296"/>
    </location>
</feature>
<geneLocation type="plasmid" evidence="5 6">
    <name>pPP4</name>
</geneLocation>
<proteinExistence type="predicted"/>
<dbReference type="SUPFAM" id="SSF46689">
    <property type="entry name" value="Homeodomain-like"/>
    <property type="match status" value="2"/>
</dbReference>
<evidence type="ECO:0000259" key="4">
    <source>
        <dbReference type="SMART" id="SM00342"/>
    </source>
</evidence>
<evidence type="ECO:0000256" key="1">
    <source>
        <dbReference type="ARBA" id="ARBA00023015"/>
    </source>
</evidence>
<dbReference type="Gene3D" id="1.10.10.60">
    <property type="entry name" value="Homeodomain-like"/>
    <property type="match status" value="2"/>
</dbReference>
<dbReference type="InterPro" id="IPR018060">
    <property type="entry name" value="HTH_AraC"/>
</dbReference>
<evidence type="ECO:0000256" key="3">
    <source>
        <dbReference type="ARBA" id="ARBA00023163"/>
    </source>
</evidence>
<evidence type="ECO:0000313" key="5">
    <source>
        <dbReference type="EMBL" id="BDD01879.1"/>
    </source>
</evidence>
<keyword evidence="3" id="KW-0804">Transcription</keyword>
<dbReference type="EMBL" id="AP025296">
    <property type="protein sequence ID" value="BDD01879.1"/>
    <property type="molecule type" value="Genomic_DNA"/>
</dbReference>
<name>A0ABM7VLJ8_9BACT</name>
<evidence type="ECO:0000256" key="2">
    <source>
        <dbReference type="ARBA" id="ARBA00023125"/>
    </source>
</evidence>
<keyword evidence="5" id="KW-0614">Plasmid</keyword>
<keyword evidence="6" id="KW-1185">Reference proteome</keyword>
<dbReference type="InterPro" id="IPR009594">
    <property type="entry name" value="Tscrpt_reg_HTH_AraC_N"/>
</dbReference>
<keyword evidence="1" id="KW-0805">Transcription regulation</keyword>
<sequence length="306" mass="35433">MMRNLTDALLSGRRLESLVENQTSYCFENVELHVFETYQEAEKVLLNFHDPILASMLRGKKLMHLQDRSCFDFIPGESLILPADEPMYIDFLEANPTNPTQCLAMAIAEQKINVAVNYLNEHKMKADGEWEFADVGFHFTNDSAIQQIIQRIMFLATEQHACKDTFVDMMIQELIIRILQTQTKKAYIDSPAHFSGHRLSYVISFIRENIDKPLNVKMLANEVCMSESNFHRVFRNEMAMSPTAFIMEERVQKAKLLLKNPEVNMKDVCFDCGFNSLSYFNRVFKRNTGCSPKKFQQQLRIVPMSS</sequence>
<dbReference type="PANTHER" id="PTHR43280">
    <property type="entry name" value="ARAC-FAMILY TRANSCRIPTIONAL REGULATOR"/>
    <property type="match status" value="1"/>
</dbReference>
<keyword evidence="2" id="KW-0238">DNA-binding</keyword>
<dbReference type="Pfam" id="PF12833">
    <property type="entry name" value="HTH_18"/>
    <property type="match status" value="1"/>
</dbReference>
<evidence type="ECO:0000313" key="6">
    <source>
        <dbReference type="Proteomes" id="UP001354989"/>
    </source>
</evidence>